<dbReference type="InParanoid" id="A0A2R5GDU5"/>
<dbReference type="EMBL" id="BEYU01000042">
    <property type="protein sequence ID" value="GBG28509.1"/>
    <property type="molecule type" value="Genomic_DNA"/>
</dbReference>
<evidence type="ECO:0000313" key="3">
    <source>
        <dbReference type="Proteomes" id="UP000241890"/>
    </source>
</evidence>
<name>A0A2R5GDU5_9STRA</name>
<dbReference type="AlphaFoldDB" id="A0A2R5GDU5"/>
<proteinExistence type="predicted"/>
<feature type="region of interest" description="Disordered" evidence="1">
    <location>
        <begin position="103"/>
        <end position="125"/>
    </location>
</feature>
<sequence>MEITAVERSVEGQSLAEVLETRRNALAKADRVLARTRQALQERLTHQEDALVEVDLELAIAEHNVLMRSVHGFDDMQKEFEGLRGGFRASLHALKLRTQVAEAQPSSLAPGPVGTQHAAIEPTSQ</sequence>
<comment type="caution">
    <text evidence="2">The sequence shown here is derived from an EMBL/GenBank/DDBJ whole genome shotgun (WGS) entry which is preliminary data.</text>
</comment>
<evidence type="ECO:0000313" key="2">
    <source>
        <dbReference type="EMBL" id="GBG28509.1"/>
    </source>
</evidence>
<accession>A0A2R5GDU5</accession>
<dbReference type="Proteomes" id="UP000241890">
    <property type="component" value="Unassembled WGS sequence"/>
</dbReference>
<gene>
    <name evidence="2" type="ORF">FCC1311_047322</name>
</gene>
<protein>
    <submittedName>
        <fullName evidence="2">Uncharacterized protein</fullName>
    </submittedName>
</protein>
<reference evidence="2 3" key="1">
    <citation type="submission" date="2017-12" db="EMBL/GenBank/DDBJ databases">
        <title>Sequencing, de novo assembly and annotation of complete genome of a new Thraustochytrid species, strain FCC1311.</title>
        <authorList>
            <person name="Sedici K."/>
            <person name="Godart F."/>
            <person name="Aiese Cigliano R."/>
            <person name="Sanseverino W."/>
            <person name="Barakat M."/>
            <person name="Ortet P."/>
            <person name="Marechal E."/>
            <person name="Cagnac O."/>
            <person name="Amato A."/>
        </authorList>
    </citation>
    <scope>NUCLEOTIDE SEQUENCE [LARGE SCALE GENOMIC DNA]</scope>
</reference>
<keyword evidence="3" id="KW-1185">Reference proteome</keyword>
<organism evidence="2 3">
    <name type="scientific">Hondaea fermentalgiana</name>
    <dbReference type="NCBI Taxonomy" id="2315210"/>
    <lineage>
        <taxon>Eukaryota</taxon>
        <taxon>Sar</taxon>
        <taxon>Stramenopiles</taxon>
        <taxon>Bigyra</taxon>
        <taxon>Labyrinthulomycetes</taxon>
        <taxon>Thraustochytrida</taxon>
        <taxon>Thraustochytriidae</taxon>
        <taxon>Hondaea</taxon>
    </lineage>
</organism>
<evidence type="ECO:0000256" key="1">
    <source>
        <dbReference type="SAM" id="MobiDB-lite"/>
    </source>
</evidence>